<name>A0A9K3GKZ7_9EUKA</name>
<evidence type="ECO:0000313" key="2">
    <source>
        <dbReference type="EMBL" id="GIQ87629.1"/>
    </source>
</evidence>
<dbReference type="Proteomes" id="UP000265618">
    <property type="component" value="Unassembled WGS sequence"/>
</dbReference>
<dbReference type="EMBL" id="BDIP01003377">
    <property type="protein sequence ID" value="GIQ87629.1"/>
    <property type="molecule type" value="Genomic_DNA"/>
</dbReference>
<evidence type="ECO:0000313" key="3">
    <source>
        <dbReference type="Proteomes" id="UP000265618"/>
    </source>
</evidence>
<accession>A0A9K3GKZ7</accession>
<dbReference type="AlphaFoldDB" id="A0A9K3GKZ7"/>
<protein>
    <submittedName>
        <fullName evidence="2">Uncharacterized protein</fullName>
    </submittedName>
</protein>
<evidence type="ECO:0000256" key="1">
    <source>
        <dbReference type="SAM" id="SignalP"/>
    </source>
</evidence>
<organism evidence="2 3">
    <name type="scientific">Kipferlia bialata</name>
    <dbReference type="NCBI Taxonomy" id="797122"/>
    <lineage>
        <taxon>Eukaryota</taxon>
        <taxon>Metamonada</taxon>
        <taxon>Carpediemonas-like organisms</taxon>
        <taxon>Kipferlia</taxon>
    </lineage>
</organism>
<keyword evidence="1" id="KW-0732">Signal</keyword>
<comment type="caution">
    <text evidence="2">The sequence shown here is derived from an EMBL/GenBank/DDBJ whole genome shotgun (WGS) entry which is preliminary data.</text>
</comment>
<gene>
    <name evidence="2" type="ORF">KIPB_009706</name>
</gene>
<keyword evidence="3" id="KW-1185">Reference proteome</keyword>
<reference evidence="2 3" key="1">
    <citation type="journal article" date="2018" name="PLoS ONE">
        <title>The draft genome of Kipferlia bialata reveals reductive genome evolution in fornicate parasites.</title>
        <authorList>
            <person name="Tanifuji G."/>
            <person name="Takabayashi S."/>
            <person name="Kume K."/>
            <person name="Takagi M."/>
            <person name="Nakayama T."/>
            <person name="Kamikawa R."/>
            <person name="Inagaki Y."/>
            <person name="Hashimoto T."/>
        </authorList>
    </citation>
    <scope>NUCLEOTIDE SEQUENCE [LARGE SCALE GENOMIC DNA]</scope>
    <source>
        <strain evidence="2">NY0173</strain>
    </source>
</reference>
<sequence length="157" mass="16768">MHTSKLIVALSLLCLCLCYKACQYDTRSGNCSGDCSGTASCIQVKPGVCQCSGCAFDYSDNRCYGQCGSKTGCMVVGPTNTTCACTGCGWRDSKMDECYGPGCAGNQVCFQPTENGGCKCGTNRCWYDFAKQRCDGICNPGYMCRETSTAVCSCLRM</sequence>
<feature type="signal peptide" evidence="1">
    <location>
        <begin position="1"/>
        <end position="18"/>
    </location>
</feature>
<feature type="chain" id="PRO_5039898605" evidence="1">
    <location>
        <begin position="19"/>
        <end position="157"/>
    </location>
</feature>
<proteinExistence type="predicted"/>